<dbReference type="EMBL" id="SNWQ01000005">
    <property type="protein sequence ID" value="TDO49958.1"/>
    <property type="molecule type" value="Genomic_DNA"/>
</dbReference>
<accession>A0A4V3CAD3</accession>
<proteinExistence type="predicted"/>
<evidence type="ECO:0000313" key="4">
    <source>
        <dbReference type="Proteomes" id="UP000295388"/>
    </source>
</evidence>
<comment type="caution">
    <text evidence="3">The sequence shown here is derived from an EMBL/GenBank/DDBJ whole genome shotgun (WGS) entry which is preliminary data.</text>
</comment>
<keyword evidence="4" id="KW-1185">Reference proteome</keyword>
<name>A0A4V3CAD3_9ACTN</name>
<dbReference type="RefSeq" id="WP_238165545.1">
    <property type="nucleotide sequence ID" value="NZ_SNWQ01000005.1"/>
</dbReference>
<feature type="compositionally biased region" description="Basic and acidic residues" evidence="1">
    <location>
        <begin position="28"/>
        <end position="38"/>
    </location>
</feature>
<dbReference type="Proteomes" id="UP000295388">
    <property type="component" value="Unassembled WGS sequence"/>
</dbReference>
<evidence type="ECO:0000256" key="2">
    <source>
        <dbReference type="SAM" id="Phobius"/>
    </source>
</evidence>
<reference evidence="3 4" key="1">
    <citation type="submission" date="2019-03" db="EMBL/GenBank/DDBJ databases">
        <title>Genomic Encyclopedia of Type Strains, Phase III (KMG-III): the genomes of soil and plant-associated and newly described type strains.</title>
        <authorList>
            <person name="Whitman W."/>
        </authorList>
    </citation>
    <scope>NUCLEOTIDE SEQUENCE [LARGE SCALE GENOMIC DNA]</scope>
    <source>
        <strain evidence="3 4">VKM Ac-2527</strain>
    </source>
</reference>
<organism evidence="3 4">
    <name type="scientific">Kribbella caucasensis</name>
    <dbReference type="NCBI Taxonomy" id="2512215"/>
    <lineage>
        <taxon>Bacteria</taxon>
        <taxon>Bacillati</taxon>
        <taxon>Actinomycetota</taxon>
        <taxon>Actinomycetes</taxon>
        <taxon>Propionibacteriales</taxon>
        <taxon>Kribbellaceae</taxon>
        <taxon>Kribbella</taxon>
    </lineage>
</organism>
<feature type="compositionally biased region" description="Gly residues" evidence="1">
    <location>
        <begin position="81"/>
        <end position="91"/>
    </location>
</feature>
<keyword evidence="2" id="KW-1133">Transmembrane helix</keyword>
<feature type="transmembrane region" description="Helical" evidence="2">
    <location>
        <begin position="127"/>
        <end position="147"/>
    </location>
</feature>
<feature type="transmembrane region" description="Helical" evidence="2">
    <location>
        <begin position="153"/>
        <end position="173"/>
    </location>
</feature>
<feature type="region of interest" description="Disordered" evidence="1">
    <location>
        <begin position="1"/>
        <end position="91"/>
    </location>
</feature>
<evidence type="ECO:0000256" key="1">
    <source>
        <dbReference type="SAM" id="MobiDB-lite"/>
    </source>
</evidence>
<evidence type="ECO:0000313" key="3">
    <source>
        <dbReference type="EMBL" id="TDO49958.1"/>
    </source>
</evidence>
<sequence>MTAHSTMPRSGRHEPDRPESGAYEDSPNEPRRPARDSHGPGNGAPANNARGSGVRGDGGADNGATDSGAPTNRGPVRSGPVRGGAGSGGGVRVVESVPYETAFDVAGFEVEPDGVAQEFTIRSSQKVHGGLAVGAALVAIGFAASASTTPTGVLRWIGAAAFAVLAVICARALTVGDMLVADQVGIRLRIRDEWIGTRWEEIEEVTVLRRRHPLDDGRIAVHLVDPGPVLSTMSAATRKTTDANRRLTGSSLAVPFGLTARPSNGEVVQALHMLADARCPVREQL</sequence>
<keyword evidence="2" id="KW-0812">Transmembrane</keyword>
<gene>
    <name evidence="3" type="ORF">EV643_105188</name>
</gene>
<keyword evidence="2" id="KW-0472">Membrane</keyword>
<dbReference type="AlphaFoldDB" id="A0A4V3CAD3"/>
<protein>
    <submittedName>
        <fullName evidence="3">Uncharacterized protein</fullName>
    </submittedName>
</protein>